<proteinExistence type="predicted"/>
<sequence>MSAVGVFGAALRRASRGERAGLRLLDRAGRPLRRIDAAWYGELRPGDSGLLDRCGADTIDLGCGPGRITGALVAGGRRALGVDVSAQAVRYARLRGAPAVHGSLFEQLPGEGDWTTAVLADGNIGIGGDPVRLLDRCRHLVAGDGALLVEVDPPGSRTWQGEVVLDDGDRISERFGWAFVAVDDIARLADAAALRLVETWTEADRWFVRLARP</sequence>
<dbReference type="Proteomes" id="UP001059617">
    <property type="component" value="Chromosome"/>
</dbReference>
<dbReference type="RefSeq" id="WP_259862431.1">
    <property type="nucleotide sequence ID" value="NZ_CP073720.1"/>
</dbReference>
<feature type="domain" description="Methyltransferase" evidence="1">
    <location>
        <begin position="60"/>
        <end position="142"/>
    </location>
</feature>
<dbReference type="GO" id="GO:0008168">
    <property type="term" value="F:methyltransferase activity"/>
    <property type="evidence" value="ECO:0007669"/>
    <property type="project" value="UniProtKB-KW"/>
</dbReference>
<dbReference type="Pfam" id="PF13649">
    <property type="entry name" value="Methyltransf_25"/>
    <property type="match status" value="1"/>
</dbReference>
<accession>A0ABY5W633</accession>
<dbReference type="InterPro" id="IPR041698">
    <property type="entry name" value="Methyltransf_25"/>
</dbReference>
<keyword evidence="2" id="KW-0489">Methyltransferase</keyword>
<dbReference type="GO" id="GO:0032259">
    <property type="term" value="P:methylation"/>
    <property type="evidence" value="ECO:0007669"/>
    <property type="project" value="UniProtKB-KW"/>
</dbReference>
<gene>
    <name evidence="2" type="ORF">Dfulv_10110</name>
</gene>
<name>A0ABY5W633_9ACTN</name>
<protein>
    <submittedName>
        <fullName evidence="2">Class I SAM-dependent methyltransferase</fullName>
    </submittedName>
</protein>
<keyword evidence="3" id="KW-1185">Reference proteome</keyword>
<reference evidence="2" key="2">
    <citation type="submission" date="2022-09" db="EMBL/GenBank/DDBJ databases">
        <title>Biosynthetic gene clusters of Dactylosporangioum fulvum.</title>
        <authorList>
            <person name="Caradec T."/>
        </authorList>
    </citation>
    <scope>NUCLEOTIDE SEQUENCE</scope>
    <source>
        <strain evidence="2">NRRL B-16292</strain>
    </source>
</reference>
<keyword evidence="2" id="KW-0808">Transferase</keyword>
<dbReference type="CDD" id="cd02440">
    <property type="entry name" value="AdoMet_MTases"/>
    <property type="match status" value="1"/>
</dbReference>
<evidence type="ECO:0000259" key="1">
    <source>
        <dbReference type="Pfam" id="PF13649"/>
    </source>
</evidence>
<dbReference type="InterPro" id="IPR029063">
    <property type="entry name" value="SAM-dependent_MTases_sf"/>
</dbReference>
<dbReference type="Gene3D" id="3.40.50.150">
    <property type="entry name" value="Vaccinia Virus protein VP39"/>
    <property type="match status" value="1"/>
</dbReference>
<reference evidence="2" key="1">
    <citation type="submission" date="2021-04" db="EMBL/GenBank/DDBJ databases">
        <authorList>
            <person name="Hartkoorn R.C."/>
            <person name="Beaudoing E."/>
            <person name="Hot D."/>
        </authorList>
    </citation>
    <scope>NUCLEOTIDE SEQUENCE</scope>
    <source>
        <strain evidence="2">NRRL B-16292</strain>
    </source>
</reference>
<evidence type="ECO:0000313" key="2">
    <source>
        <dbReference type="EMBL" id="UWP84556.1"/>
    </source>
</evidence>
<evidence type="ECO:0000313" key="3">
    <source>
        <dbReference type="Proteomes" id="UP001059617"/>
    </source>
</evidence>
<dbReference type="EMBL" id="CP073720">
    <property type="protein sequence ID" value="UWP84556.1"/>
    <property type="molecule type" value="Genomic_DNA"/>
</dbReference>
<dbReference type="SUPFAM" id="SSF53335">
    <property type="entry name" value="S-adenosyl-L-methionine-dependent methyltransferases"/>
    <property type="match status" value="1"/>
</dbReference>
<organism evidence="2 3">
    <name type="scientific">Dactylosporangium fulvum</name>
    <dbReference type="NCBI Taxonomy" id="53359"/>
    <lineage>
        <taxon>Bacteria</taxon>
        <taxon>Bacillati</taxon>
        <taxon>Actinomycetota</taxon>
        <taxon>Actinomycetes</taxon>
        <taxon>Micromonosporales</taxon>
        <taxon>Micromonosporaceae</taxon>
        <taxon>Dactylosporangium</taxon>
    </lineage>
</organism>